<dbReference type="RefSeq" id="WP_153382515.1">
    <property type="nucleotide sequence ID" value="NZ_VDFL01000001.1"/>
</dbReference>
<sequence>MTKNKLKKQISKKVKFLNDAINKTMLMEAVENDDPVLMISSNDSGEISFIHINVSDAEAIDLAINTIVEYIFKDAYQDEYIEDRAKDLGDDITSVIEKHVHKATDELRELNDK</sequence>
<organism evidence="1 2">
    <name type="scientific">Companilactobacillus mishanensis</name>
    <dbReference type="NCBI Taxonomy" id="2486008"/>
    <lineage>
        <taxon>Bacteria</taxon>
        <taxon>Bacillati</taxon>
        <taxon>Bacillota</taxon>
        <taxon>Bacilli</taxon>
        <taxon>Lactobacillales</taxon>
        <taxon>Lactobacillaceae</taxon>
        <taxon>Companilactobacillus</taxon>
    </lineage>
</organism>
<dbReference type="Proteomes" id="UP000380386">
    <property type="component" value="Unassembled WGS sequence"/>
</dbReference>
<dbReference type="EMBL" id="VDFM01000003">
    <property type="protein sequence ID" value="MQS52145.1"/>
    <property type="molecule type" value="Genomic_DNA"/>
</dbReference>
<comment type="caution">
    <text evidence="1">The sequence shown here is derived from an EMBL/GenBank/DDBJ whole genome shotgun (WGS) entry which is preliminary data.</text>
</comment>
<proteinExistence type="predicted"/>
<reference evidence="1 2" key="1">
    <citation type="journal article" date="2019" name="Syst. Appl. Microbiol.">
        <title>Polyphasic characterization of two novel Lactobacillus spp. isolated from blown salami packages: Description of Lactobacillus halodurans sp. nov. and Lactobacillus salsicarnum sp. nov.</title>
        <authorList>
            <person name="Schuster J.A."/>
            <person name="Klingl A."/>
            <person name="Vogel R.F."/>
            <person name="Ehrmann M.A."/>
        </authorList>
    </citation>
    <scope>NUCLEOTIDE SEQUENCE [LARGE SCALE GENOMIC DNA]</scope>
    <source>
        <strain evidence="1 2">TMW 1.2118</strain>
    </source>
</reference>
<dbReference type="AlphaFoldDB" id="A0A5P0ZGN1"/>
<evidence type="ECO:0000313" key="2">
    <source>
        <dbReference type="Proteomes" id="UP000380386"/>
    </source>
</evidence>
<protein>
    <submittedName>
        <fullName evidence="1">Uncharacterized protein</fullName>
    </submittedName>
</protein>
<accession>A0A5P0ZGN1</accession>
<gene>
    <name evidence="1" type="ORF">FHL02_03820</name>
</gene>
<name>A0A5P0ZGN1_9LACO</name>
<evidence type="ECO:0000313" key="1">
    <source>
        <dbReference type="EMBL" id="MQS52145.1"/>
    </source>
</evidence>